<gene>
    <name evidence="1" type="ORF">FMM02_11050</name>
</gene>
<accession>A0A516IUD0</accession>
<reference evidence="1 2" key="1">
    <citation type="submission" date="2019-07" db="EMBL/GenBank/DDBJ databases">
        <title>Sphingomonas AE3 Genome sequencing and assembly.</title>
        <authorList>
            <person name="Kim H."/>
        </authorList>
    </citation>
    <scope>NUCLEOTIDE SEQUENCE [LARGE SCALE GENOMIC DNA]</scope>
    <source>
        <strain evidence="1 2">AE3</strain>
    </source>
</reference>
<sequence>MASTFNQPNQAVRLLSTTDPVPFDSQAEDAPQEVNCSVQIPVPRRRASAIMRSLATAIGDRAMPLCMAGQAGNIGFRLPDLGITILGTGCHRPLLCEQAQDMRLVTGDHMLIVRIEDEAHGYGPFTLDLLMSGTERWLTRYRLWQIHPTADLWLVPSQGEGRSVRVLSGYLAASPRAPFFSLFEREHGCAVAAQSLAARQGDK</sequence>
<dbReference type="KEGG" id="sxa:FMM02_11050"/>
<proteinExistence type="predicted"/>
<dbReference type="OrthoDB" id="7596944at2"/>
<evidence type="ECO:0000313" key="2">
    <source>
        <dbReference type="Proteomes" id="UP000321857"/>
    </source>
</evidence>
<name>A0A516IUD0_9SPHN</name>
<dbReference type="EMBL" id="CP041659">
    <property type="protein sequence ID" value="QDP20444.1"/>
    <property type="molecule type" value="Genomic_DNA"/>
</dbReference>
<organism evidence="1 2">
    <name type="scientific">Sphingomonas xanthus</name>
    <dbReference type="NCBI Taxonomy" id="2594473"/>
    <lineage>
        <taxon>Bacteria</taxon>
        <taxon>Pseudomonadati</taxon>
        <taxon>Pseudomonadota</taxon>
        <taxon>Alphaproteobacteria</taxon>
        <taxon>Sphingomonadales</taxon>
        <taxon>Sphingomonadaceae</taxon>
        <taxon>Sphingomonas</taxon>
    </lineage>
</organism>
<evidence type="ECO:0000313" key="1">
    <source>
        <dbReference type="EMBL" id="QDP20444.1"/>
    </source>
</evidence>
<dbReference type="Proteomes" id="UP000321857">
    <property type="component" value="Chromosome"/>
</dbReference>
<keyword evidence="2" id="KW-1185">Reference proteome</keyword>
<dbReference type="RefSeq" id="WP_147494892.1">
    <property type="nucleotide sequence ID" value="NZ_CP041659.1"/>
</dbReference>
<protein>
    <submittedName>
        <fullName evidence="1">Uncharacterized protein</fullName>
    </submittedName>
</protein>
<dbReference type="AlphaFoldDB" id="A0A516IUD0"/>